<protein>
    <submittedName>
        <fullName evidence="2">Alginate export family protein</fullName>
    </submittedName>
</protein>
<comment type="caution">
    <text evidence="2">The sequence shown here is derived from an EMBL/GenBank/DDBJ whole genome shotgun (WGS) entry which is preliminary data.</text>
</comment>
<dbReference type="Pfam" id="PF13372">
    <property type="entry name" value="Alginate_exp"/>
    <property type="match status" value="1"/>
</dbReference>
<reference evidence="2" key="1">
    <citation type="submission" date="2022-02" db="EMBL/GenBank/DDBJ databases">
        <title>Polaribacter sp. MSW13, isolated from seawater.</title>
        <authorList>
            <person name="Kristyanto S."/>
            <person name="Jung J."/>
            <person name="Jeon C.O."/>
        </authorList>
    </citation>
    <scope>NUCLEOTIDE SEQUENCE</scope>
    <source>
        <strain evidence="2">MSW13</strain>
    </source>
</reference>
<dbReference type="Proteomes" id="UP001139369">
    <property type="component" value="Unassembled WGS sequence"/>
</dbReference>
<organism evidence="2 3">
    <name type="scientific">Polaribacter marinus</name>
    <dbReference type="NCBI Taxonomy" id="2916838"/>
    <lineage>
        <taxon>Bacteria</taxon>
        <taxon>Pseudomonadati</taxon>
        <taxon>Bacteroidota</taxon>
        <taxon>Flavobacteriia</taxon>
        <taxon>Flavobacteriales</taxon>
        <taxon>Flavobacteriaceae</taxon>
    </lineage>
</organism>
<dbReference type="InterPro" id="IPR025388">
    <property type="entry name" value="Alginate_export_dom"/>
</dbReference>
<feature type="domain" description="Alginate export" evidence="1">
    <location>
        <begin position="85"/>
        <end position="310"/>
    </location>
</feature>
<gene>
    <name evidence="2" type="ORF">MC378_02960</name>
</gene>
<name>A0A9X1VM60_9FLAO</name>
<dbReference type="SUPFAM" id="SSF56935">
    <property type="entry name" value="Porins"/>
    <property type="match status" value="1"/>
</dbReference>
<dbReference type="EMBL" id="JAKQYM010000001">
    <property type="protein sequence ID" value="MCI2228113.1"/>
    <property type="molecule type" value="Genomic_DNA"/>
</dbReference>
<evidence type="ECO:0000313" key="3">
    <source>
        <dbReference type="Proteomes" id="UP001139369"/>
    </source>
</evidence>
<evidence type="ECO:0000259" key="1">
    <source>
        <dbReference type="Pfam" id="PF13372"/>
    </source>
</evidence>
<proteinExistence type="predicted"/>
<dbReference type="AlphaFoldDB" id="A0A9X1VM60"/>
<evidence type="ECO:0000313" key="2">
    <source>
        <dbReference type="EMBL" id="MCI2228113.1"/>
    </source>
</evidence>
<keyword evidence="3" id="KW-1185">Reference proteome</keyword>
<accession>A0A9X1VM60</accession>
<sequence>MKKGLFFTVFTLFFTVLITAQTFQLTSEIRPRFENRHGYKTLMYSGDEGASFISQRTRLNFNFQQEKLMLGISLQNIRVWGDVSTLTSNDNANSFHQAWAKYQFTDKFSLKFGRQEIVYDDSRIFGNVGWAQQARSFDAVVAQIKTSEKGELDIGYSLNNDSEQLINSLYTNVAGYKTFQYAWYHTEINKFGLSFLILNNGVEFLNSNLEEELNYSQTFGSRATYSVGKFSLDGAIYFQTGKILDNSVFANYFGGNIGYKVFNEFQLRIGVEYLSGKDMNDMSNKVKSFNPIFGTNHKFNGFMDYFYVGNHMNSVGLLDLNTTIAYAKNRFSAKIIPHLFSSTAAIYNGSSKLSNNLGIEVDIALGYKFSKNVTLNAGFSKMFGTSSLEFLKGGNRSTDNSWTWLMITFTPKLFASN</sequence>
<dbReference type="RefSeq" id="WP_242177226.1">
    <property type="nucleotide sequence ID" value="NZ_JAKQYM010000001.1"/>
</dbReference>